<dbReference type="InterPro" id="IPR012318">
    <property type="entry name" value="HTH_CRP"/>
</dbReference>
<keyword evidence="3" id="KW-0804">Transcription</keyword>
<dbReference type="PANTHER" id="PTHR24567:SF26">
    <property type="entry name" value="REGULATORY PROTEIN YEIL"/>
    <property type="match status" value="1"/>
</dbReference>
<dbReference type="GO" id="GO:0003677">
    <property type="term" value="F:DNA binding"/>
    <property type="evidence" value="ECO:0007669"/>
    <property type="project" value="UniProtKB-KW"/>
</dbReference>
<dbReference type="PANTHER" id="PTHR24567">
    <property type="entry name" value="CRP FAMILY TRANSCRIPTIONAL REGULATORY PROTEIN"/>
    <property type="match status" value="1"/>
</dbReference>
<sequence>MHQNLSSLSQLFHALQNERGFSMSYLYENKRRVESDSSHYFFNTNNAIKQLKNLDLQKNIYGNQLELIDNTFQHLEDLPNFRRNILNLSAKPTYTFNLYSYDLISPIIQLMIGLAIQIKNAHPSAVYAYCFFLQWKEKVGLERSTIVRGFVNQNFRNDEYIGHINVLINEQDCYKKSFLSLATIAQKQLFSSLYQTPHIDTLHLIHKQLKTGNGSKILFDMNIRDWFKLISKKINILHNIEQKLQFGLSGVHKLSNKNLDLLKTSERLAYKLSIFTQMPTIEIEQILNASKIYRIPKNKAIIIENNVATHLHIILVGWVKVFNKDKKNKNQILQILNNNNTVLENCIISRQVFNFNATTITDTLMLSIPVNIVEESCKNNISFAQNLIQIMARKNTATLQNLESIKHKNTGQRIGEFFLKLLSEKKWNSNSIHLPYNKSLIASYLGMRREVFSRNLACLSEQGFIIEKDQIIIPNKEKLCQYCTSEIRNQCQNHQFNPCDTIYKK</sequence>
<dbReference type="GO" id="GO:0005829">
    <property type="term" value="C:cytosol"/>
    <property type="evidence" value="ECO:0007669"/>
    <property type="project" value="TreeGrafter"/>
</dbReference>
<dbReference type="Pfam" id="PF08376">
    <property type="entry name" value="NIT"/>
    <property type="match status" value="1"/>
</dbReference>
<dbReference type="InterPro" id="IPR036388">
    <property type="entry name" value="WH-like_DNA-bd_sf"/>
</dbReference>
<dbReference type="InterPro" id="IPR013587">
    <property type="entry name" value="Nitrate/nitrite_sensing"/>
</dbReference>
<organism evidence="6">
    <name type="scientific">hydrothermal vent metagenome</name>
    <dbReference type="NCBI Taxonomy" id="652676"/>
    <lineage>
        <taxon>unclassified sequences</taxon>
        <taxon>metagenomes</taxon>
        <taxon>ecological metagenomes</taxon>
    </lineage>
</organism>
<dbReference type="SUPFAM" id="SSF46785">
    <property type="entry name" value="Winged helix' DNA-binding domain"/>
    <property type="match status" value="1"/>
</dbReference>
<evidence type="ECO:0000259" key="5">
    <source>
        <dbReference type="PROSITE" id="PS51063"/>
    </source>
</evidence>
<proteinExistence type="predicted"/>
<dbReference type="PROSITE" id="PS50042">
    <property type="entry name" value="CNMP_BINDING_3"/>
    <property type="match status" value="1"/>
</dbReference>
<accession>A0A1W1DU29</accession>
<name>A0A1W1DU29_9ZZZZ</name>
<dbReference type="Pfam" id="PF00027">
    <property type="entry name" value="cNMP_binding"/>
    <property type="match status" value="1"/>
</dbReference>
<dbReference type="AlphaFoldDB" id="A0A1W1DU29"/>
<dbReference type="InterPro" id="IPR014710">
    <property type="entry name" value="RmlC-like_jellyroll"/>
</dbReference>
<reference evidence="6" key="1">
    <citation type="submission" date="2016-10" db="EMBL/GenBank/DDBJ databases">
        <authorList>
            <person name="de Groot N.N."/>
        </authorList>
    </citation>
    <scope>NUCLEOTIDE SEQUENCE</scope>
</reference>
<feature type="domain" description="HTH crp-type" evidence="5">
    <location>
        <begin position="408"/>
        <end position="477"/>
    </location>
</feature>
<dbReference type="InterPro" id="IPR000595">
    <property type="entry name" value="cNMP-bd_dom"/>
</dbReference>
<dbReference type="SMART" id="SM00419">
    <property type="entry name" value="HTH_CRP"/>
    <property type="match status" value="1"/>
</dbReference>
<dbReference type="GO" id="GO:0003700">
    <property type="term" value="F:DNA-binding transcription factor activity"/>
    <property type="evidence" value="ECO:0007669"/>
    <property type="project" value="TreeGrafter"/>
</dbReference>
<evidence type="ECO:0000313" key="6">
    <source>
        <dbReference type="EMBL" id="SFV85182.1"/>
    </source>
</evidence>
<dbReference type="Gene3D" id="2.60.120.10">
    <property type="entry name" value="Jelly Rolls"/>
    <property type="match status" value="1"/>
</dbReference>
<dbReference type="Pfam" id="PF13545">
    <property type="entry name" value="HTH_Crp_2"/>
    <property type="match status" value="1"/>
</dbReference>
<keyword evidence="1" id="KW-0805">Transcription regulation</keyword>
<dbReference type="InterPro" id="IPR036390">
    <property type="entry name" value="WH_DNA-bd_sf"/>
</dbReference>
<evidence type="ECO:0000259" key="4">
    <source>
        <dbReference type="PROSITE" id="PS50042"/>
    </source>
</evidence>
<feature type="domain" description="Cyclic nucleotide-binding" evidence="4">
    <location>
        <begin position="274"/>
        <end position="360"/>
    </location>
</feature>
<dbReference type="InterPro" id="IPR050397">
    <property type="entry name" value="Env_Response_Regulators"/>
</dbReference>
<dbReference type="PROSITE" id="PS51063">
    <property type="entry name" value="HTH_CRP_2"/>
    <property type="match status" value="1"/>
</dbReference>
<evidence type="ECO:0000256" key="3">
    <source>
        <dbReference type="ARBA" id="ARBA00023163"/>
    </source>
</evidence>
<evidence type="ECO:0000256" key="1">
    <source>
        <dbReference type="ARBA" id="ARBA00023015"/>
    </source>
</evidence>
<gene>
    <name evidence="6" type="ORF">MNB_SUP05-SYMBIONT-4-529</name>
</gene>
<keyword evidence="2" id="KW-0238">DNA-binding</keyword>
<evidence type="ECO:0000256" key="2">
    <source>
        <dbReference type="ARBA" id="ARBA00023125"/>
    </source>
</evidence>
<dbReference type="CDD" id="cd00038">
    <property type="entry name" value="CAP_ED"/>
    <property type="match status" value="1"/>
</dbReference>
<dbReference type="Gene3D" id="1.10.10.10">
    <property type="entry name" value="Winged helix-like DNA-binding domain superfamily/Winged helix DNA-binding domain"/>
    <property type="match status" value="1"/>
</dbReference>
<protein>
    <submittedName>
        <fullName evidence="6">Hcp transcriptional regulator HcpR (Crp/Fnr family)</fullName>
    </submittedName>
</protein>
<dbReference type="SUPFAM" id="SSF51206">
    <property type="entry name" value="cAMP-binding domain-like"/>
    <property type="match status" value="1"/>
</dbReference>
<dbReference type="EMBL" id="FPHY01000014">
    <property type="protein sequence ID" value="SFV85182.1"/>
    <property type="molecule type" value="Genomic_DNA"/>
</dbReference>
<dbReference type="InterPro" id="IPR018490">
    <property type="entry name" value="cNMP-bd_dom_sf"/>
</dbReference>